<reference evidence="2 3" key="1">
    <citation type="submission" date="2019-01" db="EMBL/GenBank/DDBJ databases">
        <authorList>
            <person name="Chen W.-M."/>
        </authorList>
    </citation>
    <scope>NUCLEOTIDE SEQUENCE [LARGE SCALE GENOMIC DNA]</scope>
    <source>
        <strain evidence="2 3">YBJ-36</strain>
    </source>
</reference>
<dbReference type="Gene3D" id="2.60.40.2970">
    <property type="match status" value="1"/>
</dbReference>
<gene>
    <name evidence="2" type="ORF">EOD41_08345</name>
</gene>
<name>A0A3S2V2Z4_9SPHI</name>
<organism evidence="2 3">
    <name type="scientific">Mucilaginibacter limnophilus</name>
    <dbReference type="NCBI Taxonomy" id="1932778"/>
    <lineage>
        <taxon>Bacteria</taxon>
        <taxon>Pseudomonadati</taxon>
        <taxon>Bacteroidota</taxon>
        <taxon>Sphingobacteriia</taxon>
        <taxon>Sphingobacteriales</taxon>
        <taxon>Sphingobacteriaceae</taxon>
        <taxon>Mucilaginibacter</taxon>
    </lineage>
</organism>
<dbReference type="GO" id="GO:0008233">
    <property type="term" value="F:peptidase activity"/>
    <property type="evidence" value="ECO:0007669"/>
    <property type="project" value="UniProtKB-KW"/>
</dbReference>
<evidence type="ECO:0000313" key="3">
    <source>
        <dbReference type="Proteomes" id="UP000282759"/>
    </source>
</evidence>
<dbReference type="AlphaFoldDB" id="A0A3S2V2Z4"/>
<keyword evidence="3" id="KW-1185">Reference proteome</keyword>
<sequence length="171" mass="18579">MKNYLILSAAALLLASCSASKTGTTGADTVTAVQTTQEALAEDSLIAILNIKDTIKTGEPVELKFTVFNRTDSTRQFCKWHTPFEPPISKYLDIKDEQGNEVNYKGAMAKRVMPPPADSYIKVNVGDSVSANADLLKSYAIDKPGRYTIVYNSKGVSGVIVKDSVSFVYSK</sequence>
<dbReference type="EMBL" id="SACK01000002">
    <property type="protein sequence ID" value="RVU01953.1"/>
    <property type="molecule type" value="Genomic_DNA"/>
</dbReference>
<dbReference type="Proteomes" id="UP000282759">
    <property type="component" value="Unassembled WGS sequence"/>
</dbReference>
<proteinExistence type="predicted"/>
<protein>
    <submittedName>
        <fullName evidence="2">Protease</fullName>
    </submittedName>
</protein>
<evidence type="ECO:0000313" key="2">
    <source>
        <dbReference type="EMBL" id="RVU01953.1"/>
    </source>
</evidence>
<dbReference type="RefSeq" id="WP_127704317.1">
    <property type="nucleotide sequence ID" value="NZ_SACK01000002.1"/>
</dbReference>
<keyword evidence="1" id="KW-0732">Signal</keyword>
<dbReference type="OrthoDB" id="711001at2"/>
<feature type="signal peptide" evidence="1">
    <location>
        <begin position="1"/>
        <end position="21"/>
    </location>
</feature>
<feature type="chain" id="PRO_5018767372" evidence="1">
    <location>
        <begin position="22"/>
        <end position="171"/>
    </location>
</feature>
<dbReference type="GO" id="GO:0006508">
    <property type="term" value="P:proteolysis"/>
    <property type="evidence" value="ECO:0007669"/>
    <property type="project" value="UniProtKB-KW"/>
</dbReference>
<keyword evidence="2" id="KW-0645">Protease</keyword>
<dbReference type="PROSITE" id="PS51257">
    <property type="entry name" value="PROKAR_LIPOPROTEIN"/>
    <property type="match status" value="1"/>
</dbReference>
<comment type="caution">
    <text evidence="2">The sequence shown here is derived from an EMBL/GenBank/DDBJ whole genome shotgun (WGS) entry which is preliminary data.</text>
</comment>
<accession>A0A3S2V2Z4</accession>
<evidence type="ECO:0000256" key="1">
    <source>
        <dbReference type="SAM" id="SignalP"/>
    </source>
</evidence>
<keyword evidence="2" id="KW-0378">Hydrolase</keyword>